<proteinExistence type="predicted"/>
<reference evidence="2" key="1">
    <citation type="submission" date="2024-02" db="UniProtKB">
        <authorList>
            <consortium name="WormBaseParasite"/>
        </authorList>
    </citation>
    <scope>IDENTIFICATION</scope>
</reference>
<accession>A0AAF3FV74</accession>
<organism evidence="1 2">
    <name type="scientific">Mesorhabditis belari</name>
    <dbReference type="NCBI Taxonomy" id="2138241"/>
    <lineage>
        <taxon>Eukaryota</taxon>
        <taxon>Metazoa</taxon>
        <taxon>Ecdysozoa</taxon>
        <taxon>Nematoda</taxon>
        <taxon>Chromadorea</taxon>
        <taxon>Rhabditida</taxon>
        <taxon>Rhabditina</taxon>
        <taxon>Rhabditomorpha</taxon>
        <taxon>Rhabditoidea</taxon>
        <taxon>Rhabditidae</taxon>
        <taxon>Mesorhabditinae</taxon>
        <taxon>Mesorhabditis</taxon>
    </lineage>
</organism>
<protein>
    <submittedName>
        <fullName evidence="2">Uncharacterized protein</fullName>
    </submittedName>
</protein>
<dbReference type="WBParaSite" id="MBELARI_LOCUS9865">
    <property type="protein sequence ID" value="MBELARI_LOCUS9865"/>
    <property type="gene ID" value="MBELARI_LOCUS9865"/>
</dbReference>
<dbReference type="AlphaFoldDB" id="A0AAF3FV74"/>
<name>A0AAF3FV74_9BILA</name>
<keyword evidence="1" id="KW-1185">Reference proteome</keyword>
<dbReference type="Proteomes" id="UP000887575">
    <property type="component" value="Unassembled WGS sequence"/>
</dbReference>
<evidence type="ECO:0000313" key="2">
    <source>
        <dbReference type="WBParaSite" id="MBELARI_LOCUS9865"/>
    </source>
</evidence>
<evidence type="ECO:0000313" key="1">
    <source>
        <dbReference type="Proteomes" id="UP000887575"/>
    </source>
</evidence>
<sequence>MWLFRYLNKSIDSGINRITEISVHHLYWIQILRLICLSQPKEFSIAEVDKATESLRQANQIIKKLVIGSFAPKFLFVSRFITSFLSTQMIYGRLLGGLGHFLVGTELLTNQEACEKALQVFCEDPFIGLDVLGNLTMSSKRKKNYSSDEERDEVDWQRKYRKMSKEFYKKMKRLRESREECNMKCEELREMSSKNDELEFRLKRGNGTLLRSQSMLNVRGVIEFLEGEQEMPDSVRQSDRHDRWEWIFDNDSNTQFVFGKLVTGNGYLLKAKAISSLSEASISIKFVLLMLSRQEDKGNAEKRSKLTTKIQKNVFQEEAYIAKDPALSNAQRDSEAVSAQRYWIAMGTRTDIVSDKVNFICNTNSIHLFLARLISETLNDRKSTFSMKEKTLPLCNAKLKHDENGIDEKQLDSLIEILNGWTGPKKVNKAAGFAILLKNNSTTASRSTDVVEWTTERKRCFIGLYSHFGATDCRQICIFFAPHFTAILLHFSRLSARFVDQITEKDANASLLAAAQALPSHQSIALKNTVQ</sequence>